<dbReference type="AlphaFoldDB" id="A0A644YUZ1"/>
<evidence type="ECO:0000313" key="2">
    <source>
        <dbReference type="EMBL" id="MPM29844.1"/>
    </source>
</evidence>
<evidence type="ECO:0000259" key="1">
    <source>
        <dbReference type="Pfam" id="PF14730"/>
    </source>
</evidence>
<dbReference type="Pfam" id="PF14730">
    <property type="entry name" value="DUF4468"/>
    <property type="match status" value="1"/>
</dbReference>
<name>A0A644YUZ1_9ZZZZ</name>
<dbReference type="Gene3D" id="3.30.530.80">
    <property type="match status" value="1"/>
</dbReference>
<dbReference type="EMBL" id="VSSQ01005624">
    <property type="protein sequence ID" value="MPM29844.1"/>
    <property type="molecule type" value="Genomic_DNA"/>
</dbReference>
<organism evidence="2">
    <name type="scientific">bioreactor metagenome</name>
    <dbReference type="NCBI Taxonomy" id="1076179"/>
    <lineage>
        <taxon>unclassified sequences</taxon>
        <taxon>metagenomes</taxon>
        <taxon>ecological metagenomes</taxon>
    </lineage>
</organism>
<proteinExistence type="predicted"/>
<accession>A0A644YUZ1</accession>
<sequence length="180" mass="20964">MKKSVSILITFVLATSILFGQEKLDGILPLKDGKICYSGVIEVSGVDVEKVFDSARKWIVMNYFSDKPIVEMEDKKNLELVAEGYYLDIWNMGFIMSDRVEVWNKIWIKASNGKLDYKITAFRIRYTLENGERAYRGAVNSELENWLQSRDANRKKFYEQTDTKMKERILSLKNSIPRIN</sequence>
<feature type="domain" description="DUF4468" evidence="1">
    <location>
        <begin position="37"/>
        <end position="124"/>
    </location>
</feature>
<dbReference type="InterPro" id="IPR027823">
    <property type="entry name" value="DUF4468"/>
</dbReference>
<comment type="caution">
    <text evidence="2">The sequence shown here is derived from an EMBL/GenBank/DDBJ whole genome shotgun (WGS) entry which is preliminary data.</text>
</comment>
<protein>
    <recommendedName>
        <fullName evidence="1">DUF4468 domain-containing protein</fullName>
    </recommendedName>
</protein>
<reference evidence="2" key="1">
    <citation type="submission" date="2019-08" db="EMBL/GenBank/DDBJ databases">
        <authorList>
            <person name="Kucharzyk K."/>
            <person name="Murdoch R.W."/>
            <person name="Higgins S."/>
            <person name="Loffler F."/>
        </authorList>
    </citation>
    <scope>NUCLEOTIDE SEQUENCE</scope>
</reference>
<gene>
    <name evidence="2" type="ORF">SDC9_76385</name>
</gene>